<dbReference type="PANTHER" id="PTHR21319">
    <property type="entry name" value="RING FINGER AND CHY ZINC FINGER DOMAIN-CONTAINING PROTEIN 1"/>
    <property type="match status" value="1"/>
</dbReference>
<evidence type="ECO:0000313" key="10">
    <source>
        <dbReference type="Proteomes" id="UP000198406"/>
    </source>
</evidence>
<keyword evidence="2 4" id="KW-0863">Zinc-finger</keyword>
<dbReference type="Gene3D" id="3.30.40.10">
    <property type="entry name" value="Zinc/RING finger domain, C3HC4 (zinc finger)"/>
    <property type="match status" value="1"/>
</dbReference>
<dbReference type="EC" id="2.3.2.27" evidence="9"/>
<evidence type="ECO:0000313" key="9">
    <source>
        <dbReference type="EMBL" id="GAX16562.1"/>
    </source>
</evidence>
<dbReference type="Gene3D" id="2.20.28.10">
    <property type="match status" value="1"/>
</dbReference>
<evidence type="ECO:0000259" key="8">
    <source>
        <dbReference type="PROSITE" id="PS51270"/>
    </source>
</evidence>
<sequence length="497" mass="56202">MQNDDNHSTTSRSMSAEEQDERRKQIKSIMRDPNLSQQEKNRSIQALMDGRRRSSIGSIASTGVSSYYSDDSADAMMLNEAARTDDASYGYGDVFPDDHRSVASEITHASYQQLLPRGTSYRQLHGRSYSLQDWNDHDRVVAAANATNNSNLNKNPAYLARLMELSRPPCQHYERNCTIVSPCCGLAFGCRICHDDCPVLPPPMELRKGDEHFANKMKAQQERRRSMPADLGGGTDEENHHPIDRFKIAEVICRECFTRQSSKTNECIVCHVQFGEYHCNICNLWMSNKDSPYHCSDCGFCRVGGRENFRHCHDCGMCIDAILFNDHNCKSGKYMSNCPICQEDLFSSRHASHEMPCGHAIHWHCFKELTSYDSRCPVCKKTAETPEQMASTWSAISMGISLQPVPPDMARVVNIYCNDCEVRESNLRWHFLGVKCNNCHSYNTVVEQIVMHGVDAAEFLDRVERANANNSHIPSNITTISMDAGIDDEVMEDMDSS</sequence>
<dbReference type="InterPro" id="IPR013083">
    <property type="entry name" value="Znf_RING/FYVE/PHD"/>
</dbReference>
<dbReference type="PROSITE" id="PS50089">
    <property type="entry name" value="ZF_RING_2"/>
    <property type="match status" value="1"/>
</dbReference>
<dbReference type="Pfam" id="PF13639">
    <property type="entry name" value="zf-RING_2"/>
    <property type="match status" value="1"/>
</dbReference>
<proteinExistence type="predicted"/>
<dbReference type="CDD" id="cd16464">
    <property type="entry name" value="RING-H2_Pirh2-like"/>
    <property type="match status" value="1"/>
</dbReference>
<evidence type="ECO:0000259" key="7">
    <source>
        <dbReference type="PROSITE" id="PS51266"/>
    </source>
</evidence>
<name>A0A1Z5JRT3_FISSO</name>
<evidence type="ECO:0000256" key="4">
    <source>
        <dbReference type="PROSITE-ProRule" id="PRU00601"/>
    </source>
</evidence>
<keyword evidence="9" id="KW-0808">Transferase</keyword>
<organism evidence="9 10">
    <name type="scientific">Fistulifera solaris</name>
    <name type="common">Oleaginous diatom</name>
    <dbReference type="NCBI Taxonomy" id="1519565"/>
    <lineage>
        <taxon>Eukaryota</taxon>
        <taxon>Sar</taxon>
        <taxon>Stramenopiles</taxon>
        <taxon>Ochrophyta</taxon>
        <taxon>Bacillariophyta</taxon>
        <taxon>Bacillariophyceae</taxon>
        <taxon>Bacillariophycidae</taxon>
        <taxon>Naviculales</taxon>
        <taxon>Naviculaceae</taxon>
        <taxon>Fistulifera</taxon>
    </lineage>
</organism>
<dbReference type="InterPro" id="IPR017921">
    <property type="entry name" value="Znf_CTCHY"/>
</dbReference>
<protein>
    <submittedName>
        <fullName evidence="9">RING finger and CHY zinc finger domain-containing protein 1</fullName>
        <ecNumber evidence="9">2.3.2.27</ecNumber>
    </submittedName>
</protein>
<evidence type="ECO:0000256" key="5">
    <source>
        <dbReference type="SAM" id="MobiDB-lite"/>
    </source>
</evidence>
<dbReference type="InParanoid" id="A0A1Z5JRT3"/>
<dbReference type="GO" id="GO:0005634">
    <property type="term" value="C:nucleus"/>
    <property type="evidence" value="ECO:0007669"/>
    <property type="project" value="TreeGrafter"/>
</dbReference>
<keyword evidence="1" id="KW-0479">Metal-binding</keyword>
<comment type="caution">
    <text evidence="9">The sequence shown here is derived from an EMBL/GenBank/DDBJ whole genome shotgun (WGS) entry which is preliminary data.</text>
</comment>
<dbReference type="Pfam" id="PF14599">
    <property type="entry name" value="zinc_ribbon_6"/>
    <property type="match status" value="1"/>
</dbReference>
<dbReference type="SUPFAM" id="SSF57850">
    <property type="entry name" value="RING/U-box"/>
    <property type="match status" value="1"/>
</dbReference>
<dbReference type="OrthoDB" id="411372at2759"/>
<keyword evidence="3" id="KW-0862">Zinc</keyword>
<dbReference type="Pfam" id="PF05495">
    <property type="entry name" value="zf-CHY"/>
    <property type="match status" value="1"/>
</dbReference>
<evidence type="ECO:0000256" key="1">
    <source>
        <dbReference type="ARBA" id="ARBA00022723"/>
    </source>
</evidence>
<feature type="region of interest" description="Disordered" evidence="5">
    <location>
        <begin position="1"/>
        <end position="40"/>
    </location>
</feature>
<dbReference type="PROSITE" id="PS51270">
    <property type="entry name" value="ZF_CTCHY"/>
    <property type="match status" value="1"/>
</dbReference>
<dbReference type="SUPFAM" id="SSF161245">
    <property type="entry name" value="Zinc hairpin stack"/>
    <property type="match status" value="1"/>
</dbReference>
<dbReference type="EMBL" id="BDSP01000107">
    <property type="protein sequence ID" value="GAX16562.1"/>
    <property type="molecule type" value="Genomic_DNA"/>
</dbReference>
<feature type="domain" description="CHY-type" evidence="7">
    <location>
        <begin position="163"/>
        <end position="272"/>
    </location>
</feature>
<gene>
    <name evidence="9" type="ORF">FisN_7Lh289</name>
</gene>
<feature type="domain" description="RING-type" evidence="6">
    <location>
        <begin position="338"/>
        <end position="380"/>
    </location>
</feature>
<dbReference type="AlphaFoldDB" id="A0A1Z5JRT3"/>
<dbReference type="GO" id="GO:0006511">
    <property type="term" value="P:ubiquitin-dependent protein catabolic process"/>
    <property type="evidence" value="ECO:0007669"/>
    <property type="project" value="TreeGrafter"/>
</dbReference>
<dbReference type="Proteomes" id="UP000198406">
    <property type="component" value="Unassembled WGS sequence"/>
</dbReference>
<keyword evidence="10" id="KW-1185">Reference proteome</keyword>
<dbReference type="SMART" id="SM00184">
    <property type="entry name" value="RING"/>
    <property type="match status" value="1"/>
</dbReference>
<dbReference type="InterPro" id="IPR008913">
    <property type="entry name" value="Znf_CHY"/>
</dbReference>
<dbReference type="GO" id="GO:0061630">
    <property type="term" value="F:ubiquitin protein ligase activity"/>
    <property type="evidence" value="ECO:0007669"/>
    <property type="project" value="UniProtKB-EC"/>
</dbReference>
<dbReference type="PROSITE" id="PS51266">
    <property type="entry name" value="ZF_CHY"/>
    <property type="match status" value="1"/>
</dbReference>
<dbReference type="InterPro" id="IPR039512">
    <property type="entry name" value="RCHY1_zinc-ribbon"/>
</dbReference>
<dbReference type="InterPro" id="IPR037274">
    <property type="entry name" value="Znf_CHY_sf"/>
</dbReference>
<keyword evidence="9" id="KW-0012">Acyltransferase</keyword>
<dbReference type="InterPro" id="IPR001841">
    <property type="entry name" value="Znf_RING"/>
</dbReference>
<dbReference type="SUPFAM" id="SSF161219">
    <property type="entry name" value="CHY zinc finger-like"/>
    <property type="match status" value="1"/>
</dbReference>
<dbReference type="GO" id="GO:0016567">
    <property type="term" value="P:protein ubiquitination"/>
    <property type="evidence" value="ECO:0007669"/>
    <property type="project" value="TreeGrafter"/>
</dbReference>
<dbReference type="InterPro" id="IPR037275">
    <property type="entry name" value="Znf_CTCHY_sf"/>
</dbReference>
<feature type="domain" description="CTCHY-type" evidence="8">
    <location>
        <begin position="274"/>
        <end position="337"/>
    </location>
</feature>
<accession>A0A1Z5JRT3</accession>
<reference evidence="9 10" key="1">
    <citation type="journal article" date="2015" name="Plant Cell">
        <title>Oil accumulation by the oleaginous diatom Fistulifera solaris as revealed by the genome and transcriptome.</title>
        <authorList>
            <person name="Tanaka T."/>
            <person name="Maeda Y."/>
            <person name="Veluchamy A."/>
            <person name="Tanaka M."/>
            <person name="Abida H."/>
            <person name="Marechal E."/>
            <person name="Bowler C."/>
            <person name="Muto M."/>
            <person name="Sunaga Y."/>
            <person name="Tanaka M."/>
            <person name="Yoshino T."/>
            <person name="Taniguchi T."/>
            <person name="Fukuda Y."/>
            <person name="Nemoto M."/>
            <person name="Matsumoto M."/>
            <person name="Wong P.S."/>
            <person name="Aburatani S."/>
            <person name="Fujibuchi W."/>
        </authorList>
    </citation>
    <scope>NUCLEOTIDE SEQUENCE [LARGE SCALE GENOMIC DNA]</scope>
    <source>
        <strain evidence="9 10">JPCC DA0580</strain>
    </source>
</reference>
<dbReference type="GO" id="GO:0008270">
    <property type="term" value="F:zinc ion binding"/>
    <property type="evidence" value="ECO:0007669"/>
    <property type="project" value="UniProtKB-KW"/>
</dbReference>
<evidence type="ECO:0000259" key="6">
    <source>
        <dbReference type="PROSITE" id="PS50089"/>
    </source>
</evidence>
<dbReference type="PANTHER" id="PTHR21319:SF53">
    <property type="entry name" value="RING FINGER AND CHY ZINC FINGER DOMAIN-CONTAINING PROTEIN 1"/>
    <property type="match status" value="1"/>
</dbReference>
<evidence type="ECO:0000256" key="3">
    <source>
        <dbReference type="ARBA" id="ARBA00022833"/>
    </source>
</evidence>
<evidence type="ECO:0000256" key="2">
    <source>
        <dbReference type="ARBA" id="ARBA00022771"/>
    </source>
</evidence>